<dbReference type="RefSeq" id="WP_399844297.1">
    <property type="nucleotide sequence ID" value="NZ_JBITWC010000014.1"/>
</dbReference>
<name>A0ABW8BUS5_9GAMM</name>
<comment type="caution">
    <text evidence="2">The sequence shown here is derived from an EMBL/GenBank/DDBJ whole genome shotgun (WGS) entry which is preliminary data.</text>
</comment>
<dbReference type="EMBL" id="JBITWC010000014">
    <property type="protein sequence ID" value="MFI8750358.1"/>
    <property type="molecule type" value="Genomic_DNA"/>
</dbReference>
<feature type="transmembrane region" description="Helical" evidence="1">
    <location>
        <begin position="56"/>
        <end position="75"/>
    </location>
</feature>
<accession>A0ABW8BUS5</accession>
<organism evidence="2 3">
    <name type="scientific">Vreelandella lionensis</name>
    <dbReference type="NCBI Taxonomy" id="1144478"/>
    <lineage>
        <taxon>Bacteria</taxon>
        <taxon>Pseudomonadati</taxon>
        <taxon>Pseudomonadota</taxon>
        <taxon>Gammaproteobacteria</taxon>
        <taxon>Oceanospirillales</taxon>
        <taxon>Halomonadaceae</taxon>
        <taxon>Vreelandella</taxon>
    </lineage>
</organism>
<keyword evidence="1" id="KW-1133">Transmembrane helix</keyword>
<keyword evidence="1" id="KW-0472">Membrane</keyword>
<evidence type="ECO:0000313" key="3">
    <source>
        <dbReference type="Proteomes" id="UP001614338"/>
    </source>
</evidence>
<reference evidence="2 3" key="1">
    <citation type="submission" date="2024-10" db="EMBL/GenBank/DDBJ databases">
        <title>The Natural Products Discovery Center: Release of the First 8490 Sequenced Strains for Exploring Actinobacteria Biosynthetic Diversity.</title>
        <authorList>
            <person name="Kalkreuter E."/>
            <person name="Kautsar S.A."/>
            <person name="Yang D."/>
            <person name="Bader C.D."/>
            <person name="Teijaro C.N."/>
            <person name="Fluegel L."/>
            <person name="Davis C.M."/>
            <person name="Simpson J.R."/>
            <person name="Lauterbach L."/>
            <person name="Steele A.D."/>
            <person name="Gui C."/>
            <person name="Meng S."/>
            <person name="Li G."/>
            <person name="Viehrig K."/>
            <person name="Ye F."/>
            <person name="Su P."/>
            <person name="Kiefer A.F."/>
            <person name="Nichols A."/>
            <person name="Cepeda A.J."/>
            <person name="Yan W."/>
            <person name="Fan B."/>
            <person name="Jiang Y."/>
            <person name="Adhikari A."/>
            <person name="Zheng C.-J."/>
            <person name="Schuster L."/>
            <person name="Cowan T.M."/>
            <person name="Smanski M.J."/>
            <person name="Chevrette M.G."/>
            <person name="De Carvalho L.P.S."/>
            <person name="Shen B."/>
        </authorList>
    </citation>
    <scope>NUCLEOTIDE SEQUENCE [LARGE SCALE GENOMIC DNA]</scope>
    <source>
        <strain evidence="2 3">NPDC077409</strain>
    </source>
</reference>
<gene>
    <name evidence="2" type="ORF">ACIGG6_10175</name>
</gene>
<dbReference type="Proteomes" id="UP001614338">
    <property type="component" value="Unassembled WGS sequence"/>
</dbReference>
<evidence type="ECO:0000256" key="1">
    <source>
        <dbReference type="SAM" id="Phobius"/>
    </source>
</evidence>
<proteinExistence type="predicted"/>
<protein>
    <submittedName>
        <fullName evidence="2">Uncharacterized protein</fullName>
    </submittedName>
</protein>
<keyword evidence="3" id="KW-1185">Reference proteome</keyword>
<evidence type="ECO:0000313" key="2">
    <source>
        <dbReference type="EMBL" id="MFI8750358.1"/>
    </source>
</evidence>
<keyword evidence="1" id="KW-0812">Transmembrane</keyword>
<sequence length="81" mass="8587">MSASSLLSVAFATVVLFMIVTARFAERFVTRWGIPGCALRGALQNFSDMAGTAWPLIAYTGGMAALTLVLLTCLARAESQT</sequence>